<dbReference type="GO" id="GO:0005886">
    <property type="term" value="C:plasma membrane"/>
    <property type="evidence" value="ECO:0007669"/>
    <property type="project" value="UniProtKB-SubCell"/>
</dbReference>
<dbReference type="PANTHER" id="PTHR43299:SF1">
    <property type="entry name" value="UPF0718 PROTEIN YRAQ"/>
    <property type="match status" value="1"/>
</dbReference>
<evidence type="ECO:0000256" key="6">
    <source>
        <dbReference type="ARBA" id="ARBA00023136"/>
    </source>
</evidence>
<dbReference type="eggNOG" id="COG0701">
    <property type="taxonomic scope" value="Bacteria"/>
</dbReference>
<feature type="transmembrane region" description="Helical" evidence="7">
    <location>
        <begin position="12"/>
        <end position="32"/>
    </location>
</feature>
<evidence type="ECO:0008006" key="10">
    <source>
        <dbReference type="Google" id="ProtNLM"/>
    </source>
</evidence>
<dbReference type="PANTHER" id="PTHR43299">
    <property type="entry name" value="UPF0718 PROTEIN YRAQ"/>
    <property type="match status" value="1"/>
</dbReference>
<evidence type="ECO:0000256" key="5">
    <source>
        <dbReference type="ARBA" id="ARBA00022989"/>
    </source>
</evidence>
<comment type="subcellular location">
    <subcellularLocation>
        <location evidence="1">Cell membrane</location>
        <topology evidence="1">Multi-pass membrane protein</topology>
    </subcellularLocation>
</comment>
<feature type="transmembrane region" description="Helical" evidence="7">
    <location>
        <begin position="328"/>
        <end position="352"/>
    </location>
</feature>
<sequence length="355" mass="36518">MPVHAVEPARRAPYLAAALLLLVISVSGLLWAKWWPYSLKLDTLLDDRSWPGASPLDSAGHSGSGPSLRGGWDFAVGYGEAVWKALVVALVVAAAVDALVPRRPLAAALARRRGLGGSLLGGFASMPCMMCTCCAAPIVGTLRRNGASTSSVLAYWLGNPTLNPAVLAFLAIVAPWQWFATRLAVGVVLVFAVTVLIDRLAAKRDAPPSGDVPAAPADDGLRAAPRRFVRSLARLSMTLVPEYAVVVFTIGALRGWLFPFEGDATQWGVLAVAAAAVLGTLVVVPTAGEIPILVGLAAAGAGAGVVGALLITLPAISLPSMIMVMRELSWRVTAAAGTAVAVAGLAAGGLLWTLG</sequence>
<dbReference type="Proteomes" id="UP000183413">
    <property type="component" value="Unassembled WGS sequence"/>
</dbReference>
<evidence type="ECO:0000256" key="7">
    <source>
        <dbReference type="SAM" id="Phobius"/>
    </source>
</evidence>
<feature type="transmembrane region" description="Helical" evidence="7">
    <location>
        <begin position="183"/>
        <end position="202"/>
    </location>
</feature>
<evidence type="ECO:0000256" key="3">
    <source>
        <dbReference type="ARBA" id="ARBA00022475"/>
    </source>
</evidence>
<feature type="transmembrane region" description="Helical" evidence="7">
    <location>
        <begin position="81"/>
        <end position="100"/>
    </location>
</feature>
<protein>
    <recommendedName>
        <fullName evidence="10">Permease</fullName>
    </recommendedName>
</protein>
<dbReference type="RefSeq" id="WP_075023645.1">
    <property type="nucleotide sequence ID" value="NZ_FOVH01000015.1"/>
</dbReference>
<keyword evidence="3" id="KW-1003">Cell membrane</keyword>
<accession>A0A1I5RTN6</accession>
<evidence type="ECO:0000256" key="1">
    <source>
        <dbReference type="ARBA" id="ARBA00004651"/>
    </source>
</evidence>
<feature type="transmembrane region" description="Helical" evidence="7">
    <location>
        <begin position="243"/>
        <end position="260"/>
    </location>
</feature>
<evidence type="ECO:0000313" key="8">
    <source>
        <dbReference type="EMBL" id="SFP61757.1"/>
    </source>
</evidence>
<keyword evidence="9" id="KW-1185">Reference proteome</keyword>
<evidence type="ECO:0000256" key="2">
    <source>
        <dbReference type="ARBA" id="ARBA00006386"/>
    </source>
</evidence>
<feature type="transmembrane region" description="Helical" evidence="7">
    <location>
        <begin position="152"/>
        <end position="176"/>
    </location>
</feature>
<keyword evidence="6 7" id="KW-0472">Membrane</keyword>
<feature type="transmembrane region" description="Helical" evidence="7">
    <location>
        <begin position="290"/>
        <end position="316"/>
    </location>
</feature>
<dbReference type="Pfam" id="PF03773">
    <property type="entry name" value="ArsP_1"/>
    <property type="match status" value="1"/>
</dbReference>
<keyword evidence="5 7" id="KW-1133">Transmembrane helix</keyword>
<feature type="transmembrane region" description="Helical" evidence="7">
    <location>
        <begin position="267"/>
        <end position="284"/>
    </location>
</feature>
<proteinExistence type="inferred from homology"/>
<dbReference type="InterPro" id="IPR005524">
    <property type="entry name" value="DUF318"/>
</dbReference>
<gene>
    <name evidence="8" type="ORF">SAMN04489713_115239</name>
</gene>
<evidence type="ECO:0000256" key="4">
    <source>
        <dbReference type="ARBA" id="ARBA00022692"/>
    </source>
</evidence>
<organism evidence="8 9">
    <name type="scientific">Actinomadura madurae</name>
    <dbReference type="NCBI Taxonomy" id="1993"/>
    <lineage>
        <taxon>Bacteria</taxon>
        <taxon>Bacillati</taxon>
        <taxon>Actinomycetota</taxon>
        <taxon>Actinomycetes</taxon>
        <taxon>Streptosporangiales</taxon>
        <taxon>Thermomonosporaceae</taxon>
        <taxon>Actinomadura</taxon>
    </lineage>
</organism>
<dbReference type="InParanoid" id="A0A1I5RTN6"/>
<name>A0A1I5RTN6_9ACTN</name>
<keyword evidence="4 7" id="KW-0812">Transmembrane</keyword>
<reference evidence="8 9" key="1">
    <citation type="submission" date="2016-10" db="EMBL/GenBank/DDBJ databases">
        <authorList>
            <person name="de Groot N.N."/>
        </authorList>
    </citation>
    <scope>NUCLEOTIDE SEQUENCE [LARGE SCALE GENOMIC DNA]</scope>
    <source>
        <strain evidence="8 9">DSM 43067</strain>
    </source>
</reference>
<evidence type="ECO:0000313" key="9">
    <source>
        <dbReference type="Proteomes" id="UP000183413"/>
    </source>
</evidence>
<dbReference type="STRING" id="1993.SAMN04489713_115239"/>
<comment type="similarity">
    <text evidence="2">Belongs to the UPF0718 family.</text>
</comment>
<dbReference type="EMBL" id="FOVH01000015">
    <property type="protein sequence ID" value="SFP61757.1"/>
    <property type="molecule type" value="Genomic_DNA"/>
</dbReference>
<dbReference type="AlphaFoldDB" id="A0A1I5RTN6"/>